<dbReference type="EMBL" id="CENE01000010">
    <property type="protein sequence ID" value="CEQ40999.1"/>
    <property type="molecule type" value="Genomic_DNA"/>
</dbReference>
<reference evidence="3" key="1">
    <citation type="submission" date="2015-02" db="EMBL/GenBank/DDBJ databases">
        <authorList>
            <person name="Gon?alves P."/>
        </authorList>
    </citation>
    <scope>NUCLEOTIDE SEQUENCE [LARGE SCALE GENOMIC DNA]</scope>
</reference>
<accession>A0A0D6ELX9</accession>
<feature type="compositionally biased region" description="Basic and acidic residues" evidence="1">
    <location>
        <begin position="65"/>
        <end position="78"/>
    </location>
</feature>
<dbReference type="Proteomes" id="UP000243876">
    <property type="component" value="Unassembled WGS sequence"/>
</dbReference>
<dbReference type="AlphaFoldDB" id="A0A0D6ELX9"/>
<name>A0A0D6ELX9_SPOSA</name>
<evidence type="ECO:0000313" key="2">
    <source>
        <dbReference type="EMBL" id="CEQ40999.1"/>
    </source>
</evidence>
<proteinExistence type="predicted"/>
<sequence length="214" mass="24169">MFSLTWSARSRICLRTHSLDHSPRLLHRGASSSQAYTQDHRHLLWTPDYRPSVWVERREERSRVGDWDEGARVDREGQGGHGQRHNRHSPDAPRPRPFPSATIRAARFDTGLPCTGHGPLHRCFSAILTGQHRSHHFPRCVFETISGPRTISRLRLPLPAGHPEFNSTIVNTLIDVREAKGAITKATAEESREYAGQRDDGVKIGRRLLGMLGV</sequence>
<evidence type="ECO:0000313" key="3">
    <source>
        <dbReference type="Proteomes" id="UP000243876"/>
    </source>
</evidence>
<protein>
    <submittedName>
        <fullName evidence="2">SPOSA6832_02678-mRNA-1:cds</fullName>
    </submittedName>
</protein>
<organism evidence="2 3">
    <name type="scientific">Sporidiobolus salmonicolor</name>
    <name type="common">Yeast-like fungus</name>
    <name type="synonym">Sporobolomyces salmonicolor</name>
    <dbReference type="NCBI Taxonomy" id="5005"/>
    <lineage>
        <taxon>Eukaryota</taxon>
        <taxon>Fungi</taxon>
        <taxon>Dikarya</taxon>
        <taxon>Basidiomycota</taxon>
        <taxon>Pucciniomycotina</taxon>
        <taxon>Microbotryomycetes</taxon>
        <taxon>Sporidiobolales</taxon>
        <taxon>Sporidiobolaceae</taxon>
        <taxon>Sporobolomyces</taxon>
    </lineage>
</organism>
<dbReference type="OrthoDB" id="92161at2759"/>
<keyword evidence="3" id="KW-1185">Reference proteome</keyword>
<gene>
    <name evidence="2" type="primary">SPOSA6832_02678</name>
</gene>
<evidence type="ECO:0000256" key="1">
    <source>
        <dbReference type="SAM" id="MobiDB-lite"/>
    </source>
</evidence>
<feature type="region of interest" description="Disordered" evidence="1">
    <location>
        <begin position="65"/>
        <end position="99"/>
    </location>
</feature>